<dbReference type="GO" id="GO:0016765">
    <property type="term" value="F:transferase activity, transferring alkyl or aryl (other than methyl) groups"/>
    <property type="evidence" value="ECO:0007669"/>
    <property type="project" value="InterPro"/>
</dbReference>
<dbReference type="KEGG" id="ehx:EMIHUDRAFT_115547"/>
<feature type="transmembrane region" description="Helical" evidence="11">
    <location>
        <begin position="247"/>
        <end position="270"/>
    </location>
</feature>
<proteinExistence type="inferred from homology"/>
<reference evidence="14" key="1">
    <citation type="journal article" date="2013" name="Nature">
        <title>Pan genome of the phytoplankton Emiliania underpins its global distribution.</title>
        <authorList>
            <person name="Read B.A."/>
            <person name="Kegel J."/>
            <person name="Klute M.J."/>
            <person name="Kuo A."/>
            <person name="Lefebvre S.C."/>
            <person name="Maumus F."/>
            <person name="Mayer C."/>
            <person name="Miller J."/>
            <person name="Monier A."/>
            <person name="Salamov A."/>
            <person name="Young J."/>
            <person name="Aguilar M."/>
            <person name="Claverie J.M."/>
            <person name="Frickenhaus S."/>
            <person name="Gonzalez K."/>
            <person name="Herman E.K."/>
            <person name="Lin Y.C."/>
            <person name="Napier J."/>
            <person name="Ogata H."/>
            <person name="Sarno A.F."/>
            <person name="Shmutz J."/>
            <person name="Schroeder D."/>
            <person name="de Vargas C."/>
            <person name="Verret F."/>
            <person name="von Dassow P."/>
            <person name="Valentin K."/>
            <person name="Van de Peer Y."/>
            <person name="Wheeler G."/>
            <person name="Dacks J.B."/>
            <person name="Delwiche C.F."/>
            <person name="Dyhrman S.T."/>
            <person name="Glockner G."/>
            <person name="John U."/>
            <person name="Richards T."/>
            <person name="Worden A.Z."/>
            <person name="Zhang X."/>
            <person name="Grigoriev I.V."/>
            <person name="Allen A.E."/>
            <person name="Bidle K."/>
            <person name="Borodovsky M."/>
            <person name="Bowler C."/>
            <person name="Brownlee C."/>
            <person name="Cock J.M."/>
            <person name="Elias M."/>
            <person name="Gladyshev V.N."/>
            <person name="Groth M."/>
            <person name="Guda C."/>
            <person name="Hadaegh A."/>
            <person name="Iglesias-Rodriguez M.D."/>
            <person name="Jenkins J."/>
            <person name="Jones B.M."/>
            <person name="Lawson T."/>
            <person name="Leese F."/>
            <person name="Lindquist E."/>
            <person name="Lobanov A."/>
            <person name="Lomsadze A."/>
            <person name="Malik S.B."/>
            <person name="Marsh M.E."/>
            <person name="Mackinder L."/>
            <person name="Mock T."/>
            <person name="Mueller-Roeber B."/>
            <person name="Pagarete A."/>
            <person name="Parker M."/>
            <person name="Probert I."/>
            <person name="Quesneville H."/>
            <person name="Raines C."/>
            <person name="Rensing S.A."/>
            <person name="Riano-Pachon D.M."/>
            <person name="Richier S."/>
            <person name="Rokitta S."/>
            <person name="Shiraiwa Y."/>
            <person name="Soanes D.M."/>
            <person name="van der Giezen M."/>
            <person name="Wahlund T.M."/>
            <person name="Williams B."/>
            <person name="Wilson W."/>
            <person name="Wolfe G."/>
            <person name="Wurch L.L."/>
        </authorList>
    </citation>
    <scope>NUCLEOTIDE SEQUENCE</scope>
</reference>
<organism evidence="13 14">
    <name type="scientific">Emiliania huxleyi (strain CCMP1516)</name>
    <dbReference type="NCBI Taxonomy" id="280463"/>
    <lineage>
        <taxon>Eukaryota</taxon>
        <taxon>Haptista</taxon>
        <taxon>Haptophyta</taxon>
        <taxon>Prymnesiophyceae</taxon>
        <taxon>Isochrysidales</taxon>
        <taxon>Noelaerhabdaceae</taxon>
        <taxon>Emiliania</taxon>
    </lineage>
</organism>
<dbReference type="PANTHER" id="PTHR43009">
    <property type="entry name" value="HOMOGENTISATE SOLANESYLTRANSFERASE, CHLOROPLASTIC"/>
    <property type="match status" value="1"/>
</dbReference>
<dbReference type="Pfam" id="PF01040">
    <property type="entry name" value="UbiA"/>
    <property type="match status" value="1"/>
</dbReference>
<feature type="transmembrane region" description="Helical" evidence="11">
    <location>
        <begin position="120"/>
        <end position="141"/>
    </location>
</feature>
<keyword evidence="12" id="KW-0732">Signal</keyword>
<evidence type="ECO:0000256" key="3">
    <source>
        <dbReference type="ARBA" id="ARBA00005985"/>
    </source>
</evidence>
<feature type="signal peptide" evidence="12">
    <location>
        <begin position="1"/>
        <end position="23"/>
    </location>
</feature>
<dbReference type="OMA" id="SCMRSKF"/>
<feature type="transmembrane region" description="Helical" evidence="11">
    <location>
        <begin position="184"/>
        <end position="204"/>
    </location>
</feature>
<dbReference type="STRING" id="2903.R1CS03"/>
<dbReference type="AlphaFoldDB" id="A0A0D3JPK2"/>
<keyword evidence="10 11" id="KW-0472">Membrane</keyword>
<evidence type="ECO:0000256" key="4">
    <source>
        <dbReference type="ARBA" id="ARBA00022528"/>
    </source>
</evidence>
<comment type="similarity">
    <text evidence="3">Belongs to the UbiA prenyltransferase family.</text>
</comment>
<evidence type="ECO:0000256" key="1">
    <source>
        <dbReference type="ARBA" id="ARBA00004141"/>
    </source>
</evidence>
<keyword evidence="6" id="KW-0808">Transferase</keyword>
<evidence type="ECO:0000256" key="8">
    <source>
        <dbReference type="ARBA" id="ARBA00022946"/>
    </source>
</evidence>
<evidence type="ECO:0000256" key="2">
    <source>
        <dbReference type="ARBA" id="ARBA00004229"/>
    </source>
</evidence>
<keyword evidence="9 11" id="KW-1133">Transmembrane helix</keyword>
<dbReference type="InterPro" id="IPR000537">
    <property type="entry name" value="UbiA_prenyltransferase"/>
</dbReference>
<evidence type="ECO:0000256" key="6">
    <source>
        <dbReference type="ARBA" id="ARBA00022679"/>
    </source>
</evidence>
<dbReference type="Proteomes" id="UP000013827">
    <property type="component" value="Unassembled WGS sequence"/>
</dbReference>
<accession>A0A0D3JPK2</accession>
<dbReference type="EnsemblProtists" id="EOD25437">
    <property type="protein sequence ID" value="EOD25437"/>
    <property type="gene ID" value="EMIHUDRAFT_115547"/>
</dbReference>
<dbReference type="PANTHER" id="PTHR43009:SF10">
    <property type="entry name" value="HOMOGENTISATE SOLANESYLTRANSFERASE, CHLOROPLASTIC"/>
    <property type="match status" value="1"/>
</dbReference>
<evidence type="ECO:0000256" key="10">
    <source>
        <dbReference type="ARBA" id="ARBA00023136"/>
    </source>
</evidence>
<dbReference type="GO" id="GO:0009507">
    <property type="term" value="C:chloroplast"/>
    <property type="evidence" value="ECO:0007669"/>
    <property type="project" value="UniProtKB-SubCell"/>
</dbReference>
<keyword evidence="8" id="KW-0809">Transit peptide</keyword>
<keyword evidence="7 11" id="KW-0812">Transmembrane</keyword>
<dbReference type="GeneID" id="17270982"/>
<evidence type="ECO:0000256" key="11">
    <source>
        <dbReference type="SAM" id="Phobius"/>
    </source>
</evidence>
<evidence type="ECO:0000313" key="13">
    <source>
        <dbReference type="EnsemblProtists" id="EOD25437"/>
    </source>
</evidence>
<keyword evidence="5" id="KW-0934">Plastid</keyword>
<feature type="chain" id="PRO_5044291499" evidence="12">
    <location>
        <begin position="24"/>
        <end position="326"/>
    </location>
</feature>
<dbReference type="PaxDb" id="2903-EOD25437"/>
<keyword evidence="14" id="KW-1185">Reference proteome</keyword>
<evidence type="ECO:0000256" key="7">
    <source>
        <dbReference type="ARBA" id="ARBA00022692"/>
    </source>
</evidence>
<evidence type="ECO:0000256" key="12">
    <source>
        <dbReference type="SAM" id="SignalP"/>
    </source>
</evidence>
<feature type="transmembrane region" description="Helical" evidence="11">
    <location>
        <begin position="153"/>
        <end position="178"/>
    </location>
</feature>
<sequence>MSSSPRRFALGLLLVLQPAPSRTLRVHGPVSRDRLGQHSYARATSPIASADEPSGGTTLASRAAGAASAVYAFSRPHTVRGTLLACGTGVGRALIESPERLALLPALPLPYLAVPQLPRAMLGVVALVLGNLFIVGINQIYDVEIDQVNKPFLPIAAGAMSPAAAWAVVCASLCGGMGLVRSLFGGLIFQLYSFGLAIGALYSVSFLARFMTVYGVVIAATKDLPDVEGDRKGGIETFATRLGTGRVAAAATAMLALNYVGAIATALAAAPGVFRTTLMAGGHALAAGWLGLAWRRLEVASAASIKRFYGQIWNLFYFEYILYLFI</sequence>
<dbReference type="RefSeq" id="XP_005777866.1">
    <property type="nucleotide sequence ID" value="XM_005777809.1"/>
</dbReference>
<name>A0A0D3JPK2_EMIH1</name>
<evidence type="ECO:0000313" key="14">
    <source>
        <dbReference type="Proteomes" id="UP000013827"/>
    </source>
</evidence>
<reference evidence="13" key="2">
    <citation type="submission" date="2024-10" db="UniProtKB">
        <authorList>
            <consortium name="EnsemblProtists"/>
        </authorList>
    </citation>
    <scope>IDENTIFICATION</scope>
</reference>
<dbReference type="eggNOG" id="ENOG502QUHT">
    <property type="taxonomic scope" value="Eukaryota"/>
</dbReference>
<dbReference type="HOGENOM" id="CLU_048963_2_0_1"/>
<evidence type="ECO:0000256" key="9">
    <source>
        <dbReference type="ARBA" id="ARBA00022989"/>
    </source>
</evidence>
<protein>
    <submittedName>
        <fullName evidence="13">Uncharacterized protein</fullName>
    </submittedName>
</protein>
<keyword evidence="4" id="KW-0150">Chloroplast</keyword>
<evidence type="ECO:0000256" key="5">
    <source>
        <dbReference type="ARBA" id="ARBA00022640"/>
    </source>
</evidence>
<dbReference type="Gene3D" id="1.10.357.140">
    <property type="entry name" value="UbiA prenyltransferase"/>
    <property type="match status" value="1"/>
</dbReference>
<dbReference type="InterPro" id="IPR044878">
    <property type="entry name" value="UbiA_sf"/>
</dbReference>
<comment type="subcellular location">
    <subcellularLocation>
        <location evidence="1">Membrane</location>
        <topology evidence="1">Multi-pass membrane protein</topology>
    </subcellularLocation>
    <subcellularLocation>
        <location evidence="2">Plastid</location>
        <location evidence="2">Chloroplast</location>
    </subcellularLocation>
</comment>
<dbReference type="GO" id="GO:0016020">
    <property type="term" value="C:membrane"/>
    <property type="evidence" value="ECO:0007669"/>
    <property type="project" value="UniProtKB-SubCell"/>
</dbReference>